<evidence type="ECO:0000313" key="9">
    <source>
        <dbReference type="Proteomes" id="UP000095751"/>
    </source>
</evidence>
<dbReference type="EMBL" id="KV784360">
    <property type="protein sequence ID" value="OEU14349.1"/>
    <property type="molecule type" value="Genomic_DNA"/>
</dbReference>
<keyword evidence="9" id="KW-1185">Reference proteome</keyword>
<feature type="transmembrane region" description="Helical" evidence="6">
    <location>
        <begin position="518"/>
        <end position="542"/>
    </location>
</feature>
<keyword evidence="3 6" id="KW-1133">Transmembrane helix</keyword>
<dbReference type="PANTHER" id="PTHR22950:SF681">
    <property type="entry name" value="SH2 DOMAIN-CONTAINING PROTEIN"/>
    <property type="match status" value="1"/>
</dbReference>
<feature type="region of interest" description="Disordered" evidence="5">
    <location>
        <begin position="68"/>
        <end position="114"/>
    </location>
</feature>
<feature type="compositionally biased region" description="Low complexity" evidence="5">
    <location>
        <begin position="200"/>
        <end position="219"/>
    </location>
</feature>
<dbReference type="GO" id="GO:0015179">
    <property type="term" value="F:L-amino acid transmembrane transporter activity"/>
    <property type="evidence" value="ECO:0007669"/>
    <property type="project" value="TreeGrafter"/>
</dbReference>
<dbReference type="InParanoid" id="A0A1E7F889"/>
<dbReference type="GO" id="GO:0016020">
    <property type="term" value="C:membrane"/>
    <property type="evidence" value="ECO:0007669"/>
    <property type="project" value="UniProtKB-SubCell"/>
</dbReference>
<dbReference type="InterPro" id="IPR013057">
    <property type="entry name" value="AA_transpt_TM"/>
</dbReference>
<dbReference type="KEGG" id="fcy:FRACYDRAFT_209332"/>
<name>A0A1E7F889_9STRA</name>
<evidence type="ECO:0000256" key="2">
    <source>
        <dbReference type="ARBA" id="ARBA00022692"/>
    </source>
</evidence>
<feature type="region of interest" description="Disordered" evidence="5">
    <location>
        <begin position="1"/>
        <end position="48"/>
    </location>
</feature>
<feature type="compositionally biased region" description="Polar residues" evidence="5">
    <location>
        <begin position="1"/>
        <end position="10"/>
    </location>
</feature>
<feature type="transmembrane region" description="Helical" evidence="6">
    <location>
        <begin position="495"/>
        <end position="512"/>
    </location>
</feature>
<comment type="subcellular location">
    <subcellularLocation>
        <location evidence="1">Membrane</location>
        <topology evidence="1">Multi-pass membrane protein</topology>
    </subcellularLocation>
</comment>
<gene>
    <name evidence="8" type="ORF">FRACYDRAFT_209332</name>
</gene>
<evidence type="ECO:0000256" key="1">
    <source>
        <dbReference type="ARBA" id="ARBA00004141"/>
    </source>
</evidence>
<evidence type="ECO:0000256" key="5">
    <source>
        <dbReference type="SAM" id="MobiDB-lite"/>
    </source>
</evidence>
<keyword evidence="2 6" id="KW-0812">Transmembrane</keyword>
<feature type="region of interest" description="Disordered" evidence="5">
    <location>
        <begin position="578"/>
        <end position="605"/>
    </location>
</feature>
<feature type="compositionally biased region" description="Low complexity" evidence="5">
    <location>
        <begin position="29"/>
        <end position="44"/>
    </location>
</feature>
<feature type="region of interest" description="Disordered" evidence="5">
    <location>
        <begin position="176"/>
        <end position="219"/>
    </location>
</feature>
<proteinExistence type="predicted"/>
<evidence type="ECO:0000256" key="3">
    <source>
        <dbReference type="ARBA" id="ARBA00022989"/>
    </source>
</evidence>
<feature type="transmembrane region" description="Helical" evidence="6">
    <location>
        <begin position="617"/>
        <end position="638"/>
    </location>
</feature>
<feature type="transmembrane region" description="Helical" evidence="6">
    <location>
        <begin position="441"/>
        <end position="474"/>
    </location>
</feature>
<feature type="transmembrane region" description="Helical" evidence="6">
    <location>
        <begin position="283"/>
        <end position="303"/>
    </location>
</feature>
<protein>
    <submittedName>
        <fullName evidence="8">Aa_trans-domain-containing protein</fullName>
    </submittedName>
</protein>
<accession>A0A1E7F889</accession>
<feature type="transmembrane region" description="Helical" evidence="6">
    <location>
        <begin position="315"/>
        <end position="339"/>
    </location>
</feature>
<reference evidence="8 9" key="1">
    <citation type="submission" date="2016-09" db="EMBL/GenBank/DDBJ databases">
        <title>Extensive genetic diversity and differential bi-allelic expression allows diatom success in the polar Southern Ocean.</title>
        <authorList>
            <consortium name="DOE Joint Genome Institute"/>
            <person name="Mock T."/>
            <person name="Otillar R.P."/>
            <person name="Strauss J."/>
            <person name="Dupont C."/>
            <person name="Frickenhaus S."/>
            <person name="Maumus F."/>
            <person name="Mcmullan M."/>
            <person name="Sanges R."/>
            <person name="Schmutz J."/>
            <person name="Toseland A."/>
            <person name="Valas R."/>
            <person name="Veluchamy A."/>
            <person name="Ward B.J."/>
            <person name="Allen A."/>
            <person name="Barry K."/>
            <person name="Falciatore A."/>
            <person name="Ferrante M."/>
            <person name="Fortunato A.E."/>
            <person name="Gloeckner G."/>
            <person name="Gruber A."/>
            <person name="Hipkin R."/>
            <person name="Janech M."/>
            <person name="Kroth P."/>
            <person name="Leese F."/>
            <person name="Lindquist E."/>
            <person name="Lyon B.R."/>
            <person name="Martin J."/>
            <person name="Mayer C."/>
            <person name="Parker M."/>
            <person name="Quesneville H."/>
            <person name="Raymond J."/>
            <person name="Uhlig C."/>
            <person name="Valentin K.U."/>
            <person name="Worden A.Z."/>
            <person name="Armbrust E.V."/>
            <person name="Bowler C."/>
            <person name="Green B."/>
            <person name="Moulton V."/>
            <person name="Van Oosterhout C."/>
            <person name="Grigoriev I."/>
        </authorList>
    </citation>
    <scope>NUCLEOTIDE SEQUENCE [LARGE SCALE GENOMIC DNA]</scope>
    <source>
        <strain evidence="8 9">CCMP1102</strain>
    </source>
</reference>
<dbReference type="OrthoDB" id="42089at2759"/>
<evidence type="ECO:0000256" key="4">
    <source>
        <dbReference type="ARBA" id="ARBA00023136"/>
    </source>
</evidence>
<dbReference type="Pfam" id="PF01490">
    <property type="entry name" value="Aa_trans"/>
    <property type="match status" value="2"/>
</dbReference>
<evidence type="ECO:0000259" key="7">
    <source>
        <dbReference type="Pfam" id="PF01490"/>
    </source>
</evidence>
<keyword evidence="4 6" id="KW-0472">Membrane</keyword>
<feature type="transmembrane region" description="Helical" evidence="6">
    <location>
        <begin position="359"/>
        <end position="381"/>
    </location>
</feature>
<evidence type="ECO:0000313" key="8">
    <source>
        <dbReference type="EMBL" id="OEU14349.1"/>
    </source>
</evidence>
<feature type="transmembrane region" description="Helical" evidence="6">
    <location>
        <begin position="393"/>
        <end position="417"/>
    </location>
</feature>
<feature type="compositionally biased region" description="Acidic residues" evidence="5">
    <location>
        <begin position="179"/>
        <end position="199"/>
    </location>
</feature>
<dbReference type="PANTHER" id="PTHR22950">
    <property type="entry name" value="AMINO ACID TRANSPORTER"/>
    <property type="match status" value="1"/>
</dbReference>
<feature type="compositionally biased region" description="Acidic residues" evidence="5">
    <location>
        <begin position="80"/>
        <end position="109"/>
    </location>
</feature>
<dbReference type="Proteomes" id="UP000095751">
    <property type="component" value="Unassembled WGS sequence"/>
</dbReference>
<feature type="domain" description="Amino acid transporter transmembrane" evidence="7">
    <location>
        <begin position="112"/>
        <end position="172"/>
    </location>
</feature>
<evidence type="ECO:0000256" key="6">
    <source>
        <dbReference type="SAM" id="Phobius"/>
    </source>
</evidence>
<dbReference type="AlphaFoldDB" id="A0A1E7F889"/>
<sequence>MSNNRSGTTTNHHHDSEETPLLLGGGSGKTTTEQPQQQQQQQQPVAAATKVNDEYIISLIRRTSTVNTTRYNNGFGNSDDIVDGGDEDELLADDDDDDDDNDDDGDDEDHGGTTYGQTIIHLVKGYVGCGILSLPWAVSQLGLPLGLLGIVTMSLWSSYNCWTVVKLKRYIERTTINTNDDDDDDDSDSDESDDSDADAASDTSKLSKVGSKSGASSVASSNITYPDVGEWAHGIEFQKYISICICAQQLAICTVFISFVSENLLATVEFYLPSQEEGGDGDYYHHINHLTIGAMAMPLFLALSCGLPSLKSMAPFMACGFILMLSGFASLGLIGYLKWEDRPTLSAGVDLPTLKIDKNAPMALCGILYSFEGICIILPVESSMKYSNTHFKTAFIISMIIVTLLLCTMAGMGVYVFGEVSNGSITAFLLEEYKDDTEIQFWLMVSNLLVTISIIFSYPLMLFPAVELIAPLYYNWKISVKRKYYNWWNYVRDSPWLRAGIVIGTYLVAMVVPNVQSLVSLVGAVTGSSTALLIPPILELAYINHMETLRERGIRKQPHLGEWEGGPSSALKRTLFGSPAHHHRHPANVRSSNSNKRERSNGCRTSKRRNKYLFKKILSWFLLILGSIFALIGSYFSIRDIIQSYSITDADATTTTSSM</sequence>
<feature type="domain" description="Amino acid transporter transmembrane" evidence="7">
    <location>
        <begin position="219"/>
        <end position="545"/>
    </location>
</feature>
<organism evidence="8 9">
    <name type="scientific">Fragilariopsis cylindrus CCMP1102</name>
    <dbReference type="NCBI Taxonomy" id="635003"/>
    <lineage>
        <taxon>Eukaryota</taxon>
        <taxon>Sar</taxon>
        <taxon>Stramenopiles</taxon>
        <taxon>Ochrophyta</taxon>
        <taxon>Bacillariophyta</taxon>
        <taxon>Bacillariophyceae</taxon>
        <taxon>Bacillariophycidae</taxon>
        <taxon>Bacillariales</taxon>
        <taxon>Bacillariaceae</taxon>
        <taxon>Fragilariopsis</taxon>
    </lineage>
</organism>